<keyword evidence="3" id="KW-0378">Hydrolase</keyword>
<comment type="caution">
    <text evidence="3">The sequence shown here is derived from an EMBL/GenBank/DDBJ whole genome shotgun (WGS) entry which is preliminary data.</text>
</comment>
<dbReference type="SUPFAM" id="SSF141868">
    <property type="entry name" value="EAL domain-like"/>
    <property type="match status" value="1"/>
</dbReference>
<evidence type="ECO:0000259" key="2">
    <source>
        <dbReference type="PROSITE" id="PS50887"/>
    </source>
</evidence>
<name>A0AA35D6Z0_9BURK</name>
<dbReference type="Proteomes" id="UP000834458">
    <property type="component" value="Unassembled WGS sequence"/>
</dbReference>
<dbReference type="PROSITE" id="PS50887">
    <property type="entry name" value="GGDEF"/>
    <property type="match status" value="1"/>
</dbReference>
<dbReference type="FunFam" id="3.20.20.450:FF:000001">
    <property type="entry name" value="Cyclic di-GMP phosphodiesterase yahA"/>
    <property type="match status" value="1"/>
</dbReference>
<dbReference type="NCBIfam" id="TIGR00229">
    <property type="entry name" value="sensory_box"/>
    <property type="match status" value="1"/>
</dbReference>
<dbReference type="GO" id="GO:0071111">
    <property type="term" value="F:cyclic-guanylate-specific phosphodiesterase activity"/>
    <property type="evidence" value="ECO:0007669"/>
    <property type="project" value="UniProtKB-EC"/>
</dbReference>
<dbReference type="InterPro" id="IPR043128">
    <property type="entry name" value="Rev_trsase/Diguanyl_cyclase"/>
</dbReference>
<accession>A0AA35D6Z0</accession>
<dbReference type="Pfam" id="PF13426">
    <property type="entry name" value="PAS_9"/>
    <property type="match status" value="1"/>
</dbReference>
<dbReference type="SMART" id="SM00091">
    <property type="entry name" value="PAS"/>
    <property type="match status" value="2"/>
</dbReference>
<dbReference type="Gene3D" id="3.30.70.270">
    <property type="match status" value="1"/>
</dbReference>
<dbReference type="SMART" id="SM00052">
    <property type="entry name" value="EAL"/>
    <property type="match status" value="1"/>
</dbReference>
<dbReference type="PANTHER" id="PTHR44757:SF2">
    <property type="entry name" value="BIOFILM ARCHITECTURE MAINTENANCE PROTEIN MBAA"/>
    <property type="match status" value="1"/>
</dbReference>
<dbReference type="CDD" id="cd01948">
    <property type="entry name" value="EAL"/>
    <property type="match status" value="1"/>
</dbReference>
<dbReference type="SMART" id="SM00267">
    <property type="entry name" value="GGDEF"/>
    <property type="match status" value="1"/>
</dbReference>
<dbReference type="EC" id="3.1.4.52" evidence="3"/>
<dbReference type="CDD" id="cd00130">
    <property type="entry name" value="PAS"/>
    <property type="match status" value="1"/>
</dbReference>
<dbReference type="Pfam" id="PF00563">
    <property type="entry name" value="EAL"/>
    <property type="match status" value="1"/>
</dbReference>
<feature type="domain" description="EAL" evidence="1">
    <location>
        <begin position="454"/>
        <end position="709"/>
    </location>
</feature>
<dbReference type="SUPFAM" id="SSF55785">
    <property type="entry name" value="PYP-like sensor domain (PAS domain)"/>
    <property type="match status" value="1"/>
</dbReference>
<sequence>MVIVHASRALRPLATTTLLKPICLMSNVPPRAPLVPPHDLLHAVAVATGTPMAYLQWPGGRCIWATATYARLLEMPSQELLDKAPQSYLSPCTWNEWKCELERLADNPQPGTSLQTPLSFARRQAVPTQLVADVQQGVVRAIVVIPLQDLSHTDALQMVQDSDTRLQRYAHATREAIIFFRQGRVFDANPAAIALTGYPLHQLLDRPVLHLLPHVLRAEAQSLIDQGTEHAHETRLLHHGGQELDVEIAVHLLPEDGDTYGMLVLNDITERKRAEAEVYFLANHDPLTRLPNRQGLMQQLRQVLLQAERTQQHIAVLYVDLDRFKDVNDSLGHDAGDKLLIDAARRMRSKVHPDDLVARLGADEYVVVLASPLTACQPDCILRELRFALNKPYVLPKEAVNLPASIGVSIYPEDGSTAEELMLNASAAMEAAKSLGQGHLQYYSAHLQVRPSRLLVQDRLLREAVANDQGLVLHFQPLWNLATNRLEGFEALVRWQHPQRGLLPPAEFIGFAEARGLISLVDRWVMRAACKQLRAWRDAGLPPVVVAVNMSATEFNQRTLVEEVQLVLADTGIDPQWLEIELTETTLMKQSEHVLHTLQALRQLGVRLSIDDFGTGYSSLAYLKRYPLDKIKIDRSFVKDTPQDADDVSLIQAIIQMGRSLNLRTVAEGVETKAQWDMLQAMHCDLIQGYYLARPMAAEEALRWQQHRCQMSAPQ</sequence>
<dbReference type="InterPro" id="IPR052155">
    <property type="entry name" value="Biofilm_reg_signaling"/>
</dbReference>
<dbReference type="EMBL" id="CAHPSC010000018">
    <property type="protein sequence ID" value="CAB5684510.1"/>
    <property type="molecule type" value="Genomic_DNA"/>
</dbReference>
<dbReference type="Gene3D" id="3.30.450.20">
    <property type="entry name" value="PAS domain"/>
    <property type="match status" value="1"/>
</dbReference>
<feature type="domain" description="GGDEF" evidence="2">
    <location>
        <begin position="312"/>
        <end position="445"/>
    </location>
</feature>
<dbReference type="Gene3D" id="3.20.20.450">
    <property type="entry name" value="EAL domain"/>
    <property type="match status" value="1"/>
</dbReference>
<organism evidence="3 4">
    <name type="scientific">Comamonas aquatica</name>
    <dbReference type="NCBI Taxonomy" id="225991"/>
    <lineage>
        <taxon>Bacteria</taxon>
        <taxon>Pseudomonadati</taxon>
        <taxon>Pseudomonadota</taxon>
        <taxon>Betaproteobacteria</taxon>
        <taxon>Burkholderiales</taxon>
        <taxon>Comamonadaceae</taxon>
        <taxon>Comamonas</taxon>
    </lineage>
</organism>
<dbReference type="CDD" id="cd01949">
    <property type="entry name" value="GGDEF"/>
    <property type="match status" value="1"/>
</dbReference>
<dbReference type="InterPro" id="IPR029787">
    <property type="entry name" value="Nucleotide_cyclase"/>
</dbReference>
<evidence type="ECO:0000313" key="3">
    <source>
        <dbReference type="EMBL" id="CAB5684510.1"/>
    </source>
</evidence>
<reference evidence="3" key="1">
    <citation type="submission" date="2020-05" db="EMBL/GenBank/DDBJ databases">
        <authorList>
            <person name="Delgado-Blas J."/>
        </authorList>
    </citation>
    <scope>NUCLEOTIDE SEQUENCE</scope>
    <source>
        <strain evidence="3">BB1454</strain>
    </source>
</reference>
<proteinExistence type="predicted"/>
<protein>
    <submittedName>
        <fullName evidence="3">Cyclic di-GMP phosphodiesterase Gmr</fullName>
        <ecNumber evidence="3">3.1.4.52</ecNumber>
    </submittedName>
</protein>
<dbReference type="NCBIfam" id="TIGR00254">
    <property type="entry name" value="GGDEF"/>
    <property type="match status" value="1"/>
</dbReference>
<dbReference type="InterPro" id="IPR000160">
    <property type="entry name" value="GGDEF_dom"/>
</dbReference>
<dbReference type="InterPro" id="IPR001633">
    <property type="entry name" value="EAL_dom"/>
</dbReference>
<evidence type="ECO:0000259" key="1">
    <source>
        <dbReference type="PROSITE" id="PS50883"/>
    </source>
</evidence>
<dbReference type="InterPro" id="IPR035919">
    <property type="entry name" value="EAL_sf"/>
</dbReference>
<dbReference type="PROSITE" id="PS50883">
    <property type="entry name" value="EAL"/>
    <property type="match status" value="1"/>
</dbReference>
<dbReference type="AlphaFoldDB" id="A0AA35D6Z0"/>
<evidence type="ECO:0000313" key="4">
    <source>
        <dbReference type="Proteomes" id="UP000834458"/>
    </source>
</evidence>
<gene>
    <name evidence="3" type="primary">gmr_6</name>
    <name evidence="3" type="ORF">GHA_01606</name>
</gene>
<dbReference type="Pfam" id="PF00990">
    <property type="entry name" value="GGDEF"/>
    <property type="match status" value="1"/>
</dbReference>
<dbReference type="SUPFAM" id="SSF55073">
    <property type="entry name" value="Nucleotide cyclase"/>
    <property type="match status" value="1"/>
</dbReference>
<dbReference type="InterPro" id="IPR000014">
    <property type="entry name" value="PAS"/>
</dbReference>
<dbReference type="PANTHER" id="PTHR44757">
    <property type="entry name" value="DIGUANYLATE CYCLASE DGCP"/>
    <property type="match status" value="1"/>
</dbReference>
<dbReference type="InterPro" id="IPR035965">
    <property type="entry name" value="PAS-like_dom_sf"/>
</dbReference>